<dbReference type="KEGG" id="scm:SCHCO_02467772"/>
<dbReference type="GeneID" id="9597670"/>
<proteinExistence type="predicted"/>
<accession>D8PL50</accession>
<feature type="compositionally biased region" description="Basic and acidic residues" evidence="2">
    <location>
        <begin position="122"/>
        <end position="140"/>
    </location>
</feature>
<keyword evidence="5" id="KW-1185">Reference proteome</keyword>
<evidence type="ECO:0000256" key="1">
    <source>
        <dbReference type="PROSITE-ProRule" id="PRU00267"/>
    </source>
</evidence>
<dbReference type="SUPFAM" id="SSF47095">
    <property type="entry name" value="HMG-box"/>
    <property type="match status" value="1"/>
</dbReference>
<dbReference type="InterPro" id="IPR036910">
    <property type="entry name" value="HMG_box_dom_sf"/>
</dbReference>
<dbReference type="InterPro" id="IPR009071">
    <property type="entry name" value="HMG_box_dom"/>
</dbReference>
<evidence type="ECO:0000313" key="4">
    <source>
        <dbReference type="EMBL" id="EFJ02704.1"/>
    </source>
</evidence>
<dbReference type="HOGENOM" id="CLU_1726735_0_0_1"/>
<dbReference type="InParanoid" id="D8PL50"/>
<feature type="non-terminal residue" evidence="4">
    <location>
        <position position="152"/>
    </location>
</feature>
<feature type="region of interest" description="Disordered" evidence="2">
    <location>
        <begin position="1"/>
        <end position="30"/>
    </location>
</feature>
<evidence type="ECO:0000256" key="2">
    <source>
        <dbReference type="SAM" id="MobiDB-lite"/>
    </source>
</evidence>
<dbReference type="PROSITE" id="PS50118">
    <property type="entry name" value="HMG_BOX_2"/>
    <property type="match status" value="1"/>
</dbReference>
<sequence length="152" mass="18681">MIFRSEYWSRQKANPQERDHRNVSRNAGELWNNLTEAERDKYRRIAKMKKQMHARMYPDYKYTPVFRKDKAEGSSSDGKRRTKRGKRDEEAEQKEREERERQEREQQEYREYRTQRLAAMKRARELRDDPNADPKDKEYPKGNFASYLKQLQ</sequence>
<keyword evidence="1" id="KW-0539">Nucleus</keyword>
<dbReference type="GO" id="GO:0005634">
    <property type="term" value="C:nucleus"/>
    <property type="evidence" value="ECO:0007669"/>
    <property type="project" value="UniProtKB-UniRule"/>
</dbReference>
<evidence type="ECO:0000259" key="3">
    <source>
        <dbReference type="PROSITE" id="PS50118"/>
    </source>
</evidence>
<feature type="domain" description="HMG box" evidence="3">
    <location>
        <begin position="1"/>
        <end position="61"/>
    </location>
</feature>
<feature type="region of interest" description="Disordered" evidence="2">
    <location>
        <begin position="56"/>
        <end position="152"/>
    </location>
</feature>
<gene>
    <name evidence="4" type="ORF">SCHCODRAFT_73771</name>
</gene>
<dbReference type="RefSeq" id="XP_003037606.1">
    <property type="nucleotide sequence ID" value="XM_003037560.1"/>
</dbReference>
<dbReference type="VEuPathDB" id="FungiDB:SCHCODRAFT_02467772"/>
<dbReference type="EMBL" id="GL377302">
    <property type="protein sequence ID" value="EFJ02704.1"/>
    <property type="molecule type" value="Genomic_DNA"/>
</dbReference>
<feature type="compositionally biased region" description="Basic and acidic residues" evidence="2">
    <location>
        <begin position="86"/>
        <end position="114"/>
    </location>
</feature>
<dbReference type="Proteomes" id="UP000007431">
    <property type="component" value="Unassembled WGS sequence"/>
</dbReference>
<reference evidence="4 5" key="1">
    <citation type="journal article" date="2010" name="Nat. Biotechnol.">
        <title>Genome sequence of the model mushroom Schizophyllum commune.</title>
        <authorList>
            <person name="Ohm R.A."/>
            <person name="de Jong J.F."/>
            <person name="Lugones L.G."/>
            <person name="Aerts A."/>
            <person name="Kothe E."/>
            <person name="Stajich J.E."/>
            <person name="de Vries R.P."/>
            <person name="Record E."/>
            <person name="Levasseur A."/>
            <person name="Baker S.E."/>
            <person name="Bartholomew K.A."/>
            <person name="Coutinho P.M."/>
            <person name="Erdmann S."/>
            <person name="Fowler T.J."/>
            <person name="Gathman A.C."/>
            <person name="Lombard V."/>
            <person name="Henrissat B."/>
            <person name="Knabe N."/>
            <person name="Kuees U."/>
            <person name="Lilly W.W."/>
            <person name="Lindquist E."/>
            <person name="Lucas S."/>
            <person name="Magnuson J.K."/>
            <person name="Piumi F."/>
            <person name="Raudaskoski M."/>
            <person name="Salamov A."/>
            <person name="Schmutz J."/>
            <person name="Schwarze F.W.M.R."/>
            <person name="vanKuyk P.A."/>
            <person name="Horton J.S."/>
            <person name="Grigoriev I.V."/>
            <person name="Woesten H.A.B."/>
        </authorList>
    </citation>
    <scope>NUCLEOTIDE SEQUENCE [LARGE SCALE GENOMIC DNA]</scope>
    <source>
        <strain evidence="5">H4-8 / FGSC 9210</strain>
    </source>
</reference>
<dbReference type="GO" id="GO:0003677">
    <property type="term" value="F:DNA binding"/>
    <property type="evidence" value="ECO:0007669"/>
    <property type="project" value="UniProtKB-UniRule"/>
</dbReference>
<dbReference type="AlphaFoldDB" id="D8PL50"/>
<evidence type="ECO:0000313" key="5">
    <source>
        <dbReference type="Proteomes" id="UP000007431"/>
    </source>
</evidence>
<feature type="DNA-binding region" description="HMG box" evidence="1">
    <location>
        <begin position="1"/>
        <end position="61"/>
    </location>
</feature>
<protein>
    <recommendedName>
        <fullName evidence="3">HMG box domain-containing protein</fullName>
    </recommendedName>
</protein>
<name>D8PL50_SCHCM</name>
<dbReference type="Gene3D" id="1.10.30.10">
    <property type="entry name" value="High mobility group box domain"/>
    <property type="match status" value="1"/>
</dbReference>
<dbReference type="Pfam" id="PF00505">
    <property type="entry name" value="HMG_box"/>
    <property type="match status" value="1"/>
</dbReference>
<keyword evidence="1" id="KW-0238">DNA-binding</keyword>
<dbReference type="OrthoDB" id="6247875at2759"/>
<organism evidence="5">
    <name type="scientific">Schizophyllum commune (strain H4-8 / FGSC 9210)</name>
    <name type="common">Split gill fungus</name>
    <dbReference type="NCBI Taxonomy" id="578458"/>
    <lineage>
        <taxon>Eukaryota</taxon>
        <taxon>Fungi</taxon>
        <taxon>Dikarya</taxon>
        <taxon>Basidiomycota</taxon>
        <taxon>Agaricomycotina</taxon>
        <taxon>Agaricomycetes</taxon>
        <taxon>Agaricomycetidae</taxon>
        <taxon>Agaricales</taxon>
        <taxon>Schizophyllaceae</taxon>
        <taxon>Schizophyllum</taxon>
    </lineage>
</organism>